<dbReference type="EMBL" id="MT144641">
    <property type="protein sequence ID" value="QJH96167.1"/>
    <property type="molecule type" value="Genomic_DNA"/>
</dbReference>
<dbReference type="SUPFAM" id="SSF47598">
    <property type="entry name" value="Ribbon-helix-helix"/>
    <property type="match status" value="1"/>
</dbReference>
<dbReference type="Gene3D" id="1.10.1220.10">
    <property type="entry name" value="Met repressor-like"/>
    <property type="match status" value="1"/>
</dbReference>
<dbReference type="Pfam" id="PF03869">
    <property type="entry name" value="Arc"/>
    <property type="match status" value="1"/>
</dbReference>
<feature type="domain" description="Arc-like DNA binding" evidence="1">
    <location>
        <begin position="9"/>
        <end position="40"/>
    </location>
</feature>
<sequence>MDEQVRITTRFPKDIAEWLKNVAKEQNRSMNGQLVELLAQLKRQSA</sequence>
<evidence type="ECO:0000313" key="2">
    <source>
        <dbReference type="EMBL" id="QJA53754.1"/>
    </source>
</evidence>
<reference evidence="2" key="1">
    <citation type="submission" date="2020-03" db="EMBL/GenBank/DDBJ databases">
        <title>The deep terrestrial virosphere.</title>
        <authorList>
            <person name="Holmfeldt K."/>
            <person name="Nilsson E."/>
            <person name="Simone D."/>
            <person name="Lopez-Fernandez M."/>
            <person name="Wu X."/>
            <person name="de Brujin I."/>
            <person name="Lundin D."/>
            <person name="Andersson A."/>
            <person name="Bertilsson S."/>
            <person name="Dopson M."/>
        </authorList>
    </citation>
    <scope>NUCLEOTIDE SEQUENCE</scope>
    <source>
        <strain evidence="3">MM415A00587</strain>
        <strain evidence="2">TM448A03903</strain>
        <strain evidence="4">TM448B00641</strain>
    </source>
</reference>
<evidence type="ECO:0000313" key="4">
    <source>
        <dbReference type="EMBL" id="QJH96167.1"/>
    </source>
</evidence>
<evidence type="ECO:0000259" key="1">
    <source>
        <dbReference type="Pfam" id="PF03869"/>
    </source>
</evidence>
<dbReference type="InterPro" id="IPR005569">
    <property type="entry name" value="Arc_DNA-bd_dom"/>
</dbReference>
<name>A0A6H2A1R1_9ZZZZ</name>
<dbReference type="AlphaFoldDB" id="A0A6H2A1R1"/>
<evidence type="ECO:0000313" key="3">
    <source>
        <dbReference type="EMBL" id="QJA81104.1"/>
    </source>
</evidence>
<dbReference type="EMBL" id="MT142447">
    <property type="protein sequence ID" value="QJA81104.1"/>
    <property type="molecule type" value="Genomic_DNA"/>
</dbReference>
<proteinExistence type="predicted"/>
<dbReference type="GO" id="GO:0006355">
    <property type="term" value="P:regulation of DNA-templated transcription"/>
    <property type="evidence" value="ECO:0007669"/>
    <property type="project" value="InterPro"/>
</dbReference>
<accession>A0A6H2A1R1</accession>
<dbReference type="InterPro" id="IPR013321">
    <property type="entry name" value="Arc_rbn_hlx_hlx"/>
</dbReference>
<protein>
    <submittedName>
        <fullName evidence="2">Putative Arc repressor family protein</fullName>
    </submittedName>
</protein>
<gene>
    <name evidence="3" type="ORF">MM415A00587_0022</name>
    <name evidence="2" type="ORF">TM448A03903_0004</name>
    <name evidence="4" type="ORF">TM448B00641_0034</name>
</gene>
<dbReference type="EMBL" id="MT144448">
    <property type="protein sequence ID" value="QJA53754.1"/>
    <property type="molecule type" value="Genomic_DNA"/>
</dbReference>
<dbReference type="InterPro" id="IPR010985">
    <property type="entry name" value="Ribbon_hlx_hlx"/>
</dbReference>
<dbReference type="GO" id="GO:0003677">
    <property type="term" value="F:DNA binding"/>
    <property type="evidence" value="ECO:0007669"/>
    <property type="project" value="InterPro"/>
</dbReference>
<organism evidence="2">
    <name type="scientific">viral metagenome</name>
    <dbReference type="NCBI Taxonomy" id="1070528"/>
    <lineage>
        <taxon>unclassified sequences</taxon>
        <taxon>metagenomes</taxon>
        <taxon>organismal metagenomes</taxon>
    </lineage>
</organism>